<evidence type="ECO:0000256" key="3">
    <source>
        <dbReference type="ARBA" id="ARBA00022553"/>
    </source>
</evidence>
<dbReference type="OrthoDB" id="1933776at2"/>
<dbReference type="InterPro" id="IPR003594">
    <property type="entry name" value="HATPase_dom"/>
</dbReference>
<evidence type="ECO:0000259" key="4">
    <source>
        <dbReference type="PROSITE" id="PS50109"/>
    </source>
</evidence>
<evidence type="ECO:0000256" key="1">
    <source>
        <dbReference type="ARBA" id="ARBA00000085"/>
    </source>
</evidence>
<accession>A0A2S7KR04</accession>
<evidence type="ECO:0000313" key="5">
    <source>
        <dbReference type="EMBL" id="PQB05051.1"/>
    </source>
</evidence>
<dbReference type="SUPFAM" id="SSF47384">
    <property type="entry name" value="Homodimeric domain of signal transducing histidine kinase"/>
    <property type="match status" value="1"/>
</dbReference>
<sequence length="240" mass="27077">MIASLLYLLAVIRRQKALAEIKNDLISNITHEFKTPIATIGVALEAIESFSGEEQNQRTHKYVQMSTEQLERLNGMVEKLLDTASLDRGEVILNTEPTNLVAMLDRLIHSEAMVQSGKQLNFESETEEILYPVDPFHFENAINNILDNAVKYGGDKIDLHIGRNTEAVVIRIQDSGNGLSGEHRKRIFEKFYRIPAGNTHDVKGYGIGLYYSLSMIEKHGGQLQLISTEPTTFEIRLPHE</sequence>
<dbReference type="InterPro" id="IPR005467">
    <property type="entry name" value="His_kinase_dom"/>
</dbReference>
<proteinExistence type="predicted"/>
<reference evidence="5 6" key="1">
    <citation type="submission" date="2016-11" db="EMBL/GenBank/DDBJ databases">
        <title>Trade-off between light-utilization and light-protection in marine flavobacteria.</title>
        <authorList>
            <person name="Kumagai Y."/>
        </authorList>
    </citation>
    <scope>NUCLEOTIDE SEQUENCE [LARGE SCALE GENOMIC DNA]</scope>
    <source>
        <strain evidence="5 6">NBRC 107741</strain>
    </source>
</reference>
<name>A0A2S7KR04_9FLAO</name>
<evidence type="ECO:0000256" key="2">
    <source>
        <dbReference type="ARBA" id="ARBA00012438"/>
    </source>
</evidence>
<dbReference type="Pfam" id="PF02518">
    <property type="entry name" value="HATPase_c"/>
    <property type="match status" value="1"/>
</dbReference>
<keyword evidence="6" id="KW-1185">Reference proteome</keyword>
<dbReference type="InterPro" id="IPR004358">
    <property type="entry name" value="Sig_transdc_His_kin-like_C"/>
</dbReference>
<dbReference type="GO" id="GO:0000155">
    <property type="term" value="F:phosphorelay sensor kinase activity"/>
    <property type="evidence" value="ECO:0007669"/>
    <property type="project" value="InterPro"/>
</dbReference>
<dbReference type="CDD" id="cd00082">
    <property type="entry name" value="HisKA"/>
    <property type="match status" value="1"/>
</dbReference>
<evidence type="ECO:0000313" key="6">
    <source>
        <dbReference type="Proteomes" id="UP000239800"/>
    </source>
</evidence>
<dbReference type="SUPFAM" id="SSF55874">
    <property type="entry name" value="ATPase domain of HSP90 chaperone/DNA topoisomerase II/histidine kinase"/>
    <property type="match status" value="1"/>
</dbReference>
<dbReference type="SMART" id="SM00388">
    <property type="entry name" value="HisKA"/>
    <property type="match status" value="1"/>
</dbReference>
<dbReference type="PRINTS" id="PR00344">
    <property type="entry name" value="BCTRLSENSOR"/>
</dbReference>
<dbReference type="PANTHER" id="PTHR43547:SF2">
    <property type="entry name" value="HYBRID SIGNAL TRANSDUCTION HISTIDINE KINASE C"/>
    <property type="match status" value="1"/>
</dbReference>
<gene>
    <name evidence="5" type="ORF">BST85_09205</name>
</gene>
<comment type="catalytic activity">
    <reaction evidence="1">
        <text>ATP + protein L-histidine = ADP + protein N-phospho-L-histidine.</text>
        <dbReference type="EC" id="2.7.13.3"/>
    </reaction>
</comment>
<dbReference type="AlphaFoldDB" id="A0A2S7KR04"/>
<dbReference type="CDD" id="cd00075">
    <property type="entry name" value="HATPase"/>
    <property type="match status" value="1"/>
</dbReference>
<dbReference type="Pfam" id="PF00512">
    <property type="entry name" value="HisKA"/>
    <property type="match status" value="1"/>
</dbReference>
<dbReference type="EMBL" id="MQUB01000001">
    <property type="protein sequence ID" value="PQB05051.1"/>
    <property type="molecule type" value="Genomic_DNA"/>
</dbReference>
<dbReference type="InterPro" id="IPR036890">
    <property type="entry name" value="HATPase_C_sf"/>
</dbReference>
<dbReference type="InterPro" id="IPR036097">
    <property type="entry name" value="HisK_dim/P_sf"/>
</dbReference>
<dbReference type="Gene3D" id="1.10.287.130">
    <property type="match status" value="1"/>
</dbReference>
<dbReference type="Gene3D" id="3.30.565.10">
    <property type="entry name" value="Histidine kinase-like ATPase, C-terminal domain"/>
    <property type="match status" value="1"/>
</dbReference>
<dbReference type="PROSITE" id="PS50109">
    <property type="entry name" value="HIS_KIN"/>
    <property type="match status" value="1"/>
</dbReference>
<protein>
    <recommendedName>
        <fullName evidence="2">histidine kinase</fullName>
        <ecNumber evidence="2">2.7.13.3</ecNumber>
    </recommendedName>
</protein>
<dbReference type="EC" id="2.7.13.3" evidence="2"/>
<feature type="domain" description="Histidine kinase" evidence="4">
    <location>
        <begin position="28"/>
        <end position="240"/>
    </location>
</feature>
<dbReference type="InterPro" id="IPR003661">
    <property type="entry name" value="HisK_dim/P_dom"/>
</dbReference>
<dbReference type="PANTHER" id="PTHR43547">
    <property type="entry name" value="TWO-COMPONENT HISTIDINE KINASE"/>
    <property type="match status" value="1"/>
</dbReference>
<keyword evidence="3" id="KW-0597">Phosphoprotein</keyword>
<organism evidence="5 6">
    <name type="scientific">Aureitalea marina</name>
    <dbReference type="NCBI Taxonomy" id="930804"/>
    <lineage>
        <taxon>Bacteria</taxon>
        <taxon>Pseudomonadati</taxon>
        <taxon>Bacteroidota</taxon>
        <taxon>Flavobacteriia</taxon>
        <taxon>Flavobacteriales</taxon>
        <taxon>Flavobacteriaceae</taxon>
        <taxon>Aureitalea</taxon>
    </lineage>
</organism>
<comment type="caution">
    <text evidence="5">The sequence shown here is derived from an EMBL/GenBank/DDBJ whole genome shotgun (WGS) entry which is preliminary data.</text>
</comment>
<dbReference type="RefSeq" id="WP_104812983.1">
    <property type="nucleotide sequence ID" value="NZ_MQUB01000001.1"/>
</dbReference>
<dbReference type="SMART" id="SM00387">
    <property type="entry name" value="HATPase_c"/>
    <property type="match status" value="1"/>
</dbReference>
<dbReference type="Proteomes" id="UP000239800">
    <property type="component" value="Unassembled WGS sequence"/>
</dbReference>